<dbReference type="EMBL" id="CP009335">
    <property type="protein sequence ID" value="AJG75268.1"/>
    <property type="molecule type" value="Genomic_DNA"/>
</dbReference>
<dbReference type="AlphaFoldDB" id="A0A0B6BGK1"/>
<dbReference type="KEGG" id="btw:BF38_4043"/>
<evidence type="ECO:0000313" key="4">
    <source>
        <dbReference type="Proteomes" id="UP000501107"/>
    </source>
</evidence>
<dbReference type="OMA" id="ETFFPRE"/>
<dbReference type="Pfam" id="PF13171">
    <property type="entry name" value="DUF4004"/>
    <property type="match status" value="1"/>
</dbReference>
<dbReference type="InterPro" id="IPR025063">
    <property type="entry name" value="DUF4004"/>
</dbReference>
<reference evidence="2 4" key="2">
    <citation type="submission" date="2020-05" db="EMBL/GenBank/DDBJ databases">
        <title>FDA dAtabase for Regulatory Grade micrObial Sequences (FDA-ARGOS): Supporting development and validation of Infectious Disease Dx tests.</title>
        <authorList>
            <person name="Nelson B."/>
            <person name="Plummer A."/>
            <person name="Tallon L."/>
            <person name="Sadzewicz L."/>
            <person name="Zhao X."/>
            <person name="Vavikolanu K."/>
            <person name="Mehta A."/>
            <person name="Aluvathingal J."/>
            <person name="Nadendla S."/>
            <person name="Myers T."/>
            <person name="Yan Y."/>
            <person name="Sichtig H."/>
        </authorList>
    </citation>
    <scope>NUCLEOTIDE SEQUENCE [LARGE SCALE GENOMIC DNA]</scope>
    <source>
        <strain evidence="2 4">FDAARGOS_795</strain>
    </source>
</reference>
<evidence type="ECO:0000313" key="3">
    <source>
        <dbReference type="Proteomes" id="UP000031876"/>
    </source>
</evidence>
<gene>
    <name evidence="1" type="ORF">BF38_4043</name>
    <name evidence="2" type="ORF">FOC89_27970</name>
</gene>
<name>A0A0B6BGK1_BACTU</name>
<organism evidence="2 4">
    <name type="scientific">Bacillus thuringiensis</name>
    <dbReference type="NCBI Taxonomy" id="1428"/>
    <lineage>
        <taxon>Bacteria</taxon>
        <taxon>Bacillati</taxon>
        <taxon>Bacillota</taxon>
        <taxon>Bacilli</taxon>
        <taxon>Bacillales</taxon>
        <taxon>Bacillaceae</taxon>
        <taxon>Bacillus</taxon>
        <taxon>Bacillus cereus group</taxon>
    </lineage>
</organism>
<evidence type="ECO:0000313" key="1">
    <source>
        <dbReference type="EMBL" id="AJG75268.1"/>
    </source>
</evidence>
<dbReference type="GeneID" id="45022708"/>
<sequence length="207" mass="24175">MSTDLISKKDLLELTGISYGQLYRWKRKNLIPEDWFVRKSTFTGQETFFPKEKILERINKIQTMKEDLSLDELANMFSPSVREILLTKEDILRKGIASEPVLQFFIEQTNKTSEFQFVDILYVYMLEELLQSGEISLEEGKMVMQVLRENYEAIKHKTCDLIIVRKLGISTCFLVSNVDDLIFEKGTKIVLREAITKYTEALKTKLL</sequence>
<protein>
    <submittedName>
        <fullName evidence="2">YhbD family protein</fullName>
    </submittedName>
</protein>
<reference evidence="1 3" key="1">
    <citation type="journal article" date="2015" name="Genome Announc.">
        <title>Complete genome sequences for 35 biothreat assay-relevant bacillus species.</title>
        <authorList>
            <person name="Johnson S.L."/>
            <person name="Daligault H.E."/>
            <person name="Davenport K.W."/>
            <person name="Jaissle J."/>
            <person name="Frey K.G."/>
            <person name="Ladner J.T."/>
            <person name="Broomall S.M."/>
            <person name="Bishop-Lilly K.A."/>
            <person name="Bruce D.C."/>
            <person name="Gibbons H.S."/>
            <person name="Coyne S.R."/>
            <person name="Lo C.C."/>
            <person name="Meincke L."/>
            <person name="Munk A.C."/>
            <person name="Koroleva G.I."/>
            <person name="Rosenzweig C.N."/>
            <person name="Palacios G.F."/>
            <person name="Redden C.L."/>
            <person name="Minogue T.D."/>
            <person name="Chain P.S."/>
        </authorList>
    </citation>
    <scope>NUCLEOTIDE SEQUENCE [LARGE SCALE GENOMIC DNA]</scope>
    <source>
        <strain evidence="1 3">HD1011</strain>
    </source>
</reference>
<dbReference type="RefSeq" id="WP_000102269.1">
    <property type="nucleotide sequence ID" value="NZ_CP009335.1"/>
</dbReference>
<accession>A0A0B6BGK1</accession>
<evidence type="ECO:0000313" key="2">
    <source>
        <dbReference type="EMBL" id="QKH27622.1"/>
    </source>
</evidence>
<dbReference type="Proteomes" id="UP000501107">
    <property type="component" value="Chromosome"/>
</dbReference>
<dbReference type="Proteomes" id="UP000031876">
    <property type="component" value="Chromosome"/>
</dbReference>
<dbReference type="EMBL" id="CP053980">
    <property type="protein sequence ID" value="QKH27622.1"/>
    <property type="molecule type" value="Genomic_DNA"/>
</dbReference>
<proteinExistence type="predicted"/>